<dbReference type="EMBL" id="JBHTGP010000041">
    <property type="protein sequence ID" value="MFD0692425.1"/>
    <property type="molecule type" value="Genomic_DNA"/>
</dbReference>
<name>A0ABW2Y2Y9_9ACTN</name>
<keyword evidence="2" id="KW-1185">Reference proteome</keyword>
<dbReference type="RefSeq" id="WP_131756197.1">
    <property type="nucleotide sequence ID" value="NZ_CAACUY010000013.1"/>
</dbReference>
<comment type="caution">
    <text evidence="1">The sequence shown here is derived from an EMBL/GenBank/DDBJ whole genome shotgun (WGS) entry which is preliminary data.</text>
</comment>
<evidence type="ECO:0000313" key="1">
    <source>
        <dbReference type="EMBL" id="MFD0692425.1"/>
    </source>
</evidence>
<evidence type="ECO:0000313" key="2">
    <source>
        <dbReference type="Proteomes" id="UP001597063"/>
    </source>
</evidence>
<accession>A0ABW2Y2Y9</accession>
<sequence>MDAETDLLGELKALRKGFGLDDPNALSRIGPRLRLAAGVTDVDDDAATRAKVNIFLMNAAATLPAAEARAIRAGFAVNGSREVRLEARLRQLGEEIGCDLRTVKRRLDAALRKVAGETRASTAPEAVIPTAAPWHLERLDADVRLGPASTEVQEVRNIISHRDGLRELAFSYSAAAPVGMSIDVLRGGIRTVSERCSTTRTRVRMELPRPLRRAETYGVTLKVITSAAVPFYVCTPRSTCARFNLAVSFRGRSAPGRVWLVQDELPLEAGDPVRARVPVPIDATGRATASFTRLVSNRSYGLAWSSI</sequence>
<proteinExistence type="predicted"/>
<reference evidence="2" key="1">
    <citation type="journal article" date="2019" name="Int. J. Syst. Evol. Microbiol.">
        <title>The Global Catalogue of Microorganisms (GCM) 10K type strain sequencing project: providing services to taxonomists for standard genome sequencing and annotation.</title>
        <authorList>
            <consortium name="The Broad Institute Genomics Platform"/>
            <consortium name="The Broad Institute Genome Sequencing Center for Infectious Disease"/>
            <person name="Wu L."/>
            <person name="Ma J."/>
        </authorList>
    </citation>
    <scope>NUCLEOTIDE SEQUENCE [LARGE SCALE GENOMIC DNA]</scope>
    <source>
        <strain evidence="2">JCM 9371</strain>
    </source>
</reference>
<organism evidence="1 2">
    <name type="scientific">Actinomadura fibrosa</name>
    <dbReference type="NCBI Taxonomy" id="111802"/>
    <lineage>
        <taxon>Bacteria</taxon>
        <taxon>Bacillati</taxon>
        <taxon>Actinomycetota</taxon>
        <taxon>Actinomycetes</taxon>
        <taxon>Streptosporangiales</taxon>
        <taxon>Thermomonosporaceae</taxon>
        <taxon>Actinomadura</taxon>
    </lineage>
</organism>
<evidence type="ECO:0008006" key="3">
    <source>
        <dbReference type="Google" id="ProtNLM"/>
    </source>
</evidence>
<protein>
    <recommendedName>
        <fullName evidence="3">Sigma-70 family RNA polymerase sigma factor</fullName>
    </recommendedName>
</protein>
<dbReference type="Proteomes" id="UP001597063">
    <property type="component" value="Unassembled WGS sequence"/>
</dbReference>
<gene>
    <name evidence="1" type="ORF">ACFQZM_48625</name>
</gene>